<evidence type="ECO:0000256" key="1">
    <source>
        <dbReference type="SAM" id="MobiDB-lite"/>
    </source>
</evidence>
<dbReference type="Proteomes" id="UP000053127">
    <property type="component" value="Unassembled WGS sequence"/>
</dbReference>
<organism evidence="2 3">
    <name type="scientific">Streptomyces yokosukanensis</name>
    <dbReference type="NCBI Taxonomy" id="67386"/>
    <lineage>
        <taxon>Bacteria</taxon>
        <taxon>Bacillati</taxon>
        <taxon>Actinomycetota</taxon>
        <taxon>Actinomycetes</taxon>
        <taxon>Kitasatosporales</taxon>
        <taxon>Streptomycetaceae</taxon>
        <taxon>Streptomyces</taxon>
    </lineage>
</organism>
<evidence type="ECO:0000313" key="3">
    <source>
        <dbReference type="Proteomes" id="UP000053127"/>
    </source>
</evidence>
<dbReference type="AlphaFoldDB" id="A0A101NUH1"/>
<gene>
    <name evidence="2" type="ORF">AQI95_39130</name>
</gene>
<evidence type="ECO:0000313" key="2">
    <source>
        <dbReference type="EMBL" id="KUM99417.1"/>
    </source>
</evidence>
<feature type="region of interest" description="Disordered" evidence="1">
    <location>
        <begin position="82"/>
        <end position="103"/>
    </location>
</feature>
<protein>
    <submittedName>
        <fullName evidence="2">Uncharacterized protein</fullName>
    </submittedName>
</protein>
<sequence>MGELVKAGSGVLVCGEQDEELLGVGGEVQGLAQQMEFGPGRVLEAEWAAAGDTVVAQTAGELGACHGGEFGAEPLGVLGRGTCSSATSSQSGKRVRDRGSVKT</sequence>
<accession>A0A101NUH1</accession>
<proteinExistence type="predicted"/>
<comment type="caution">
    <text evidence="2">The sequence shown here is derived from an EMBL/GenBank/DDBJ whole genome shotgun (WGS) entry which is preliminary data.</text>
</comment>
<dbReference type="EMBL" id="LMWN01000064">
    <property type="protein sequence ID" value="KUM99417.1"/>
    <property type="molecule type" value="Genomic_DNA"/>
</dbReference>
<keyword evidence="3" id="KW-1185">Reference proteome</keyword>
<reference evidence="2 3" key="1">
    <citation type="submission" date="2015-10" db="EMBL/GenBank/DDBJ databases">
        <title>Draft genome sequence of Streptomyces yokosukanensis DSM 40224, type strain for the species Streptomyces yokosukanensis.</title>
        <authorList>
            <person name="Ruckert C."/>
            <person name="Winkler A."/>
            <person name="Kalinowski J."/>
            <person name="Kampfer P."/>
            <person name="Glaeser S."/>
        </authorList>
    </citation>
    <scope>NUCLEOTIDE SEQUENCE [LARGE SCALE GENOMIC DNA]</scope>
    <source>
        <strain evidence="2 3">DSM 40224</strain>
    </source>
</reference>
<feature type="compositionally biased region" description="Polar residues" evidence="1">
    <location>
        <begin position="82"/>
        <end position="92"/>
    </location>
</feature>
<dbReference type="STRING" id="67386.AQI95_39130"/>
<name>A0A101NUH1_9ACTN</name>